<dbReference type="InterPro" id="IPR035940">
    <property type="entry name" value="CAP_sf"/>
</dbReference>
<dbReference type="OrthoDB" id="337038at2759"/>
<dbReference type="Gene3D" id="3.40.33.10">
    <property type="entry name" value="CAP"/>
    <property type="match status" value="1"/>
</dbReference>
<dbReference type="GeneID" id="59344954"/>
<accession>A0A8H6SS47</accession>
<feature type="compositionally biased region" description="Low complexity" evidence="1">
    <location>
        <begin position="153"/>
        <end position="168"/>
    </location>
</feature>
<dbReference type="Proteomes" id="UP000636479">
    <property type="component" value="Unassembled WGS sequence"/>
</dbReference>
<sequence>MAGPRPRSLPLLAVLLAAAAAPCSPPCSPTATTRAPTTAASAPATAAPPAPSPRAAPPPTSGGAVNATPKPSTTAAPPPRTPPPRHRHRRPRLAPRPQPRPRLRLRHPQRPPLRAPPRPRRPRPTGPALPAGAINAGAAVAPARLRSGPGAVPQVPQRHPRQPQGRPPLVERHALRRGPEGRGHVRVRALGREGRPVRARTSRAGTGKYGIEKAIVSWTNEVGDYDPKNPVPSHFTQVVWRGTTQVGCALTVCAPGTIFDPKFTNTAEYYVCEYAPPGNIIGQFDQMVSV</sequence>
<organism evidence="4 5">
    <name type="scientific">Mycena indigotica</name>
    <dbReference type="NCBI Taxonomy" id="2126181"/>
    <lineage>
        <taxon>Eukaryota</taxon>
        <taxon>Fungi</taxon>
        <taxon>Dikarya</taxon>
        <taxon>Basidiomycota</taxon>
        <taxon>Agaricomycotina</taxon>
        <taxon>Agaricomycetes</taxon>
        <taxon>Agaricomycetidae</taxon>
        <taxon>Agaricales</taxon>
        <taxon>Marasmiineae</taxon>
        <taxon>Mycenaceae</taxon>
        <taxon>Mycena</taxon>
    </lineage>
</organism>
<dbReference type="InterPro" id="IPR014044">
    <property type="entry name" value="CAP_dom"/>
</dbReference>
<feature type="compositionally biased region" description="Basic and acidic residues" evidence="1">
    <location>
        <begin position="169"/>
        <end position="183"/>
    </location>
</feature>
<dbReference type="SUPFAM" id="SSF55797">
    <property type="entry name" value="PR-1-like"/>
    <property type="match status" value="1"/>
</dbReference>
<feature type="domain" description="SCP" evidence="3">
    <location>
        <begin position="164"/>
        <end position="282"/>
    </location>
</feature>
<evidence type="ECO:0000313" key="4">
    <source>
        <dbReference type="EMBL" id="KAF7303387.1"/>
    </source>
</evidence>
<feature type="compositionally biased region" description="Pro residues" evidence="1">
    <location>
        <begin position="46"/>
        <end position="60"/>
    </location>
</feature>
<protein>
    <submittedName>
        <fullName evidence="4">PR-1-like protein</fullName>
    </submittedName>
</protein>
<evidence type="ECO:0000259" key="3">
    <source>
        <dbReference type="SMART" id="SM00198"/>
    </source>
</evidence>
<dbReference type="SMART" id="SM00198">
    <property type="entry name" value="SCP"/>
    <property type="match status" value="1"/>
</dbReference>
<dbReference type="AlphaFoldDB" id="A0A8H6SS47"/>
<feature type="compositionally biased region" description="Low complexity" evidence="1">
    <location>
        <begin position="29"/>
        <end position="45"/>
    </location>
</feature>
<dbReference type="PANTHER" id="PTHR10334">
    <property type="entry name" value="CYSTEINE-RICH SECRETORY PROTEIN-RELATED"/>
    <property type="match status" value="1"/>
</dbReference>
<feature type="region of interest" description="Disordered" evidence="1">
    <location>
        <begin position="146"/>
        <end position="183"/>
    </location>
</feature>
<gene>
    <name evidence="4" type="ORF">MIND_00566800</name>
</gene>
<name>A0A8H6SS47_9AGAR</name>
<dbReference type="EMBL" id="JACAZF010000005">
    <property type="protein sequence ID" value="KAF7303387.1"/>
    <property type="molecule type" value="Genomic_DNA"/>
</dbReference>
<comment type="caution">
    <text evidence="4">The sequence shown here is derived from an EMBL/GenBank/DDBJ whole genome shotgun (WGS) entry which is preliminary data.</text>
</comment>
<reference evidence="4" key="1">
    <citation type="submission" date="2020-05" db="EMBL/GenBank/DDBJ databases">
        <title>Mycena genomes resolve the evolution of fungal bioluminescence.</title>
        <authorList>
            <person name="Tsai I.J."/>
        </authorList>
    </citation>
    <scope>NUCLEOTIDE SEQUENCE</scope>
    <source>
        <strain evidence="4">171206Taipei</strain>
    </source>
</reference>
<evidence type="ECO:0000313" key="5">
    <source>
        <dbReference type="Proteomes" id="UP000636479"/>
    </source>
</evidence>
<feature type="chain" id="PRO_5034552594" evidence="2">
    <location>
        <begin position="24"/>
        <end position="290"/>
    </location>
</feature>
<dbReference type="Pfam" id="PF00188">
    <property type="entry name" value="CAP"/>
    <property type="match status" value="1"/>
</dbReference>
<dbReference type="RefSeq" id="XP_037220359.1">
    <property type="nucleotide sequence ID" value="XM_037362438.1"/>
</dbReference>
<proteinExistence type="predicted"/>
<evidence type="ECO:0000256" key="2">
    <source>
        <dbReference type="SAM" id="SignalP"/>
    </source>
</evidence>
<keyword evidence="2" id="KW-0732">Signal</keyword>
<dbReference type="PRINTS" id="PR00837">
    <property type="entry name" value="V5TPXLIKE"/>
</dbReference>
<keyword evidence="5" id="KW-1185">Reference proteome</keyword>
<dbReference type="InterPro" id="IPR001283">
    <property type="entry name" value="CRISP-related"/>
</dbReference>
<feature type="signal peptide" evidence="2">
    <location>
        <begin position="1"/>
        <end position="23"/>
    </location>
</feature>
<evidence type="ECO:0000256" key="1">
    <source>
        <dbReference type="SAM" id="MobiDB-lite"/>
    </source>
</evidence>
<feature type="region of interest" description="Disordered" evidence="1">
    <location>
        <begin position="21"/>
        <end position="132"/>
    </location>
</feature>
<feature type="compositionally biased region" description="Basic residues" evidence="1">
    <location>
        <begin position="83"/>
        <end position="109"/>
    </location>
</feature>